<dbReference type="PROSITE" id="PS00818">
    <property type="entry name" value="DPS_1"/>
    <property type="match status" value="1"/>
</dbReference>
<dbReference type="InterPro" id="IPR002177">
    <property type="entry name" value="DPS_DNA-bd"/>
</dbReference>
<dbReference type="Pfam" id="PF00210">
    <property type="entry name" value="Ferritin"/>
    <property type="match status" value="1"/>
</dbReference>
<dbReference type="InterPro" id="IPR012347">
    <property type="entry name" value="Ferritin-like"/>
</dbReference>
<keyword evidence="5" id="KW-1185">Reference proteome</keyword>
<protein>
    <submittedName>
        <fullName evidence="4">Starvation-inducible DNA-binding protein</fullName>
    </submittedName>
</protein>
<accession>A0ABS4J7U2</accession>
<keyword evidence="4" id="KW-0238">DNA-binding</keyword>
<dbReference type="PANTHER" id="PTHR42932">
    <property type="entry name" value="GENERAL STRESS PROTEIN 20U"/>
    <property type="match status" value="1"/>
</dbReference>
<sequence>MATATATTVQKVLNQQIANWGLLYVKIHNFHWYVKGSQFFTLHIKFEELYKEADLHIDELAERLLAIGGKPLATMKEYLDQSTLKEAKGKETATQMVEAMVEDFSMIIEELDEGMKTAEEAEDDATADLLLAIHASLEKHRWMLQSMLG</sequence>
<evidence type="ECO:0000256" key="1">
    <source>
        <dbReference type="ARBA" id="ARBA00009497"/>
    </source>
</evidence>
<dbReference type="InterPro" id="IPR008331">
    <property type="entry name" value="Ferritin_DPS_dom"/>
</dbReference>
<dbReference type="PRINTS" id="PR01346">
    <property type="entry name" value="HELNAPAPROT"/>
</dbReference>
<dbReference type="Gene3D" id="1.20.1260.10">
    <property type="match status" value="1"/>
</dbReference>
<evidence type="ECO:0000313" key="5">
    <source>
        <dbReference type="Proteomes" id="UP001519287"/>
    </source>
</evidence>
<gene>
    <name evidence="4" type="ORF">J2Z66_007522</name>
</gene>
<dbReference type="SUPFAM" id="SSF47240">
    <property type="entry name" value="Ferritin-like"/>
    <property type="match status" value="1"/>
</dbReference>
<dbReference type="PIRSF" id="PIRSF005900">
    <property type="entry name" value="Dps"/>
    <property type="match status" value="1"/>
</dbReference>
<name>A0ABS4J7U2_9BACL</name>
<proteinExistence type="inferred from homology"/>
<dbReference type="RefSeq" id="WP_209977808.1">
    <property type="nucleotide sequence ID" value="NZ_JAGGLB010000040.1"/>
</dbReference>
<evidence type="ECO:0000313" key="4">
    <source>
        <dbReference type="EMBL" id="MBP1995880.1"/>
    </source>
</evidence>
<dbReference type="Proteomes" id="UP001519287">
    <property type="component" value="Unassembled WGS sequence"/>
</dbReference>
<dbReference type="GO" id="GO:0003677">
    <property type="term" value="F:DNA binding"/>
    <property type="evidence" value="ECO:0007669"/>
    <property type="project" value="UniProtKB-KW"/>
</dbReference>
<dbReference type="PROSITE" id="PS00819">
    <property type="entry name" value="DPS_2"/>
    <property type="match status" value="1"/>
</dbReference>
<evidence type="ECO:0000259" key="3">
    <source>
        <dbReference type="Pfam" id="PF00210"/>
    </source>
</evidence>
<dbReference type="InterPro" id="IPR023188">
    <property type="entry name" value="DPS_DNA-bd_CS"/>
</dbReference>
<dbReference type="CDD" id="cd01043">
    <property type="entry name" value="DPS"/>
    <property type="match status" value="1"/>
</dbReference>
<evidence type="ECO:0000256" key="2">
    <source>
        <dbReference type="RuleBase" id="RU003875"/>
    </source>
</evidence>
<comment type="caution">
    <text evidence="4">The sequence shown here is derived from an EMBL/GenBank/DDBJ whole genome shotgun (WGS) entry which is preliminary data.</text>
</comment>
<reference evidence="4 5" key="1">
    <citation type="submission" date="2021-03" db="EMBL/GenBank/DDBJ databases">
        <title>Genomic Encyclopedia of Type Strains, Phase IV (KMG-IV): sequencing the most valuable type-strain genomes for metagenomic binning, comparative biology and taxonomic classification.</title>
        <authorList>
            <person name="Goeker M."/>
        </authorList>
    </citation>
    <scope>NUCLEOTIDE SEQUENCE [LARGE SCALE GENOMIC DNA]</scope>
    <source>
        <strain evidence="4 5">DSM 26048</strain>
    </source>
</reference>
<comment type="similarity">
    <text evidence="1 2">Belongs to the Dps family.</text>
</comment>
<dbReference type="InterPro" id="IPR009078">
    <property type="entry name" value="Ferritin-like_SF"/>
</dbReference>
<feature type="domain" description="Ferritin/DPS" evidence="3">
    <location>
        <begin position="11"/>
        <end position="148"/>
    </location>
</feature>
<dbReference type="EMBL" id="JAGGLB010000040">
    <property type="protein sequence ID" value="MBP1995880.1"/>
    <property type="molecule type" value="Genomic_DNA"/>
</dbReference>
<dbReference type="PANTHER" id="PTHR42932:SF1">
    <property type="entry name" value="GENERAL STRESS PROTEIN 20U"/>
    <property type="match status" value="1"/>
</dbReference>
<organism evidence="4 5">
    <name type="scientific">Paenibacillus eucommiae</name>
    <dbReference type="NCBI Taxonomy" id="1355755"/>
    <lineage>
        <taxon>Bacteria</taxon>
        <taxon>Bacillati</taxon>
        <taxon>Bacillota</taxon>
        <taxon>Bacilli</taxon>
        <taxon>Bacillales</taxon>
        <taxon>Paenibacillaceae</taxon>
        <taxon>Paenibacillus</taxon>
    </lineage>
</organism>